<feature type="coiled-coil region" evidence="1">
    <location>
        <begin position="200"/>
        <end position="227"/>
    </location>
</feature>
<evidence type="ECO:0000313" key="4">
    <source>
        <dbReference type="Proteomes" id="UP000593952"/>
    </source>
</evidence>
<dbReference type="PANTHER" id="PTHR42911:SF1">
    <property type="entry name" value="MODULATOR OF FTSH PROTEASE HFLC"/>
    <property type="match status" value="1"/>
</dbReference>
<organism evidence="3 4">
    <name type="scientific">Burkholderia phage Maja</name>
    <dbReference type="NCBI Taxonomy" id="2767571"/>
    <lineage>
        <taxon>Viruses</taxon>
        <taxon>Duplodnaviria</taxon>
        <taxon>Heunggongvirae</taxon>
        <taxon>Uroviricota</taxon>
        <taxon>Caudoviricetes</taxon>
        <taxon>Lindbergviridae</taxon>
        <taxon>Gladiolivirus</taxon>
        <taxon>Gladiolivirus maja</taxon>
    </lineage>
</organism>
<dbReference type="PANTHER" id="PTHR42911">
    <property type="entry name" value="MODULATOR OF FTSH PROTEASE HFLC"/>
    <property type="match status" value="1"/>
</dbReference>
<accession>A0A7S6U1U6</accession>
<dbReference type="SUPFAM" id="SSF117892">
    <property type="entry name" value="Band 7/SPFH domain"/>
    <property type="match status" value="1"/>
</dbReference>
<dbReference type="CDD" id="cd03401">
    <property type="entry name" value="SPFH_prohibitin"/>
    <property type="match status" value="1"/>
</dbReference>
<dbReference type="GO" id="GO:0016020">
    <property type="term" value="C:membrane"/>
    <property type="evidence" value="ECO:0007669"/>
    <property type="project" value="InterPro"/>
</dbReference>
<keyword evidence="1" id="KW-0175">Coiled coil</keyword>
<sequence length="277" mass="30573">MMKIFRKFALIGAMIVGAMSLTGCDNVPSGYVGVKVQKYGDDRGVQLEVKGPGRYFTGWNVDMFTFPTFTQSYVWDKAGESDESFTFQTVEGLSVNTDVGISYSIPAENAPKVFQKYRRGVDEITGVYLRAMVRDALSGAVSSHEMKAEDVYGKGRTELQDAVEKEVRDAAGKVGIRVEKVYFVNQMRLPETIMASINNKIAATQQAQQKENELRSAEADAAKKVAQAKGDAEAIRITAEALARNPLYLQDKALEKWNGVLPQYMGAGQVPFVKQIQ</sequence>
<gene>
    <name evidence="3" type="ORF">CPT_Maja_113</name>
</gene>
<dbReference type="Pfam" id="PF01145">
    <property type="entry name" value="Band_7"/>
    <property type="match status" value="1"/>
</dbReference>
<keyword evidence="3" id="KW-0449">Lipoprotein</keyword>
<dbReference type="EMBL" id="MT708549">
    <property type="protein sequence ID" value="QOV06333.1"/>
    <property type="molecule type" value="Genomic_DNA"/>
</dbReference>
<name>A0A7S6U1U6_9CAUD</name>
<keyword evidence="4" id="KW-1185">Reference proteome</keyword>
<evidence type="ECO:0000259" key="2">
    <source>
        <dbReference type="Pfam" id="PF01145"/>
    </source>
</evidence>
<proteinExistence type="predicted"/>
<dbReference type="Proteomes" id="UP000593952">
    <property type="component" value="Segment"/>
</dbReference>
<dbReference type="InterPro" id="IPR001107">
    <property type="entry name" value="Band_7"/>
</dbReference>
<dbReference type="InterPro" id="IPR000163">
    <property type="entry name" value="Prohibitin"/>
</dbReference>
<dbReference type="Gene3D" id="3.30.479.30">
    <property type="entry name" value="Band 7 domain"/>
    <property type="match status" value="1"/>
</dbReference>
<evidence type="ECO:0000313" key="3">
    <source>
        <dbReference type="EMBL" id="QOV06333.1"/>
    </source>
</evidence>
<evidence type="ECO:0000256" key="1">
    <source>
        <dbReference type="SAM" id="Coils"/>
    </source>
</evidence>
<reference evidence="3 4" key="1">
    <citation type="submission" date="2020-07" db="EMBL/GenBank/DDBJ databases">
        <title>Complete genome sequence of Burkholderia gladioli phage Maja.</title>
        <authorList>
            <person name="Yu Z."/>
            <person name="Yao G.W."/>
            <person name="Guadalupe Vizoso-Pinto M."/>
            <person name="Sun L."/>
            <person name="Le T."/>
            <person name="Gonzalez C."/>
            <person name="Young R."/>
            <person name="Liu M."/>
        </authorList>
    </citation>
    <scope>NUCLEOTIDE SEQUENCE [LARGE SCALE GENOMIC DNA]</scope>
</reference>
<dbReference type="InterPro" id="IPR036013">
    <property type="entry name" value="Band_7/SPFH_dom_sf"/>
</dbReference>
<protein>
    <submittedName>
        <fullName evidence="3">HflC/HflK family inner membrane lipoprotein</fullName>
    </submittedName>
</protein>
<dbReference type="PROSITE" id="PS51257">
    <property type="entry name" value="PROKAR_LIPOPROTEIN"/>
    <property type="match status" value="1"/>
</dbReference>
<feature type="domain" description="Band 7" evidence="2">
    <location>
        <begin position="27"/>
        <end position="215"/>
    </location>
</feature>